<feature type="region of interest" description="N-terminal hotdog fold" evidence="1">
    <location>
        <begin position="512"/>
        <end position="638"/>
    </location>
</feature>
<feature type="domain" description="PKS/mFAS DH" evidence="2">
    <location>
        <begin position="512"/>
        <end position="800"/>
    </location>
</feature>
<dbReference type="SMART" id="SM00827">
    <property type="entry name" value="PKS_AT"/>
    <property type="match status" value="1"/>
</dbReference>
<dbReference type="InterPro" id="IPR001227">
    <property type="entry name" value="Ac_transferase_dom_sf"/>
</dbReference>
<evidence type="ECO:0000259" key="2">
    <source>
        <dbReference type="PROSITE" id="PS52019"/>
    </source>
</evidence>
<reference evidence="3 4" key="1">
    <citation type="submission" date="2016-11" db="EMBL/GenBank/DDBJ databases">
        <title>Whole genomes of Flavobacteriaceae.</title>
        <authorList>
            <person name="Stine C."/>
            <person name="Li C."/>
            <person name="Tadesse D."/>
        </authorList>
    </citation>
    <scope>NUCLEOTIDE SEQUENCE [LARGE SCALE GENOMIC DNA]</scope>
    <source>
        <strain evidence="3 4">DSM 24704</strain>
    </source>
</reference>
<feature type="active site" description="Proton donor; for dehydratase activity" evidence="1">
    <location>
        <position position="715"/>
    </location>
</feature>
<dbReference type="PROSITE" id="PS52019">
    <property type="entry name" value="PKS_MFAS_DH"/>
    <property type="match status" value="1"/>
</dbReference>
<evidence type="ECO:0000313" key="3">
    <source>
        <dbReference type="EMBL" id="OXG09103.1"/>
    </source>
</evidence>
<comment type="caution">
    <text evidence="3">The sequence shown here is derived from an EMBL/GenBank/DDBJ whole genome shotgun (WGS) entry which is preliminary data.</text>
</comment>
<dbReference type="EMBL" id="MUGS01000004">
    <property type="protein sequence ID" value="OXG09103.1"/>
    <property type="molecule type" value="Genomic_DNA"/>
</dbReference>
<organism evidence="3 4">
    <name type="scientific">Flavobacterium araucananum</name>
    <dbReference type="NCBI Taxonomy" id="946678"/>
    <lineage>
        <taxon>Bacteria</taxon>
        <taxon>Pseudomonadati</taxon>
        <taxon>Bacteroidota</taxon>
        <taxon>Flavobacteriia</taxon>
        <taxon>Flavobacteriales</taxon>
        <taxon>Flavobacteriaceae</taxon>
        <taxon>Flavobacterium</taxon>
    </lineage>
</organism>
<dbReference type="InterPro" id="IPR042104">
    <property type="entry name" value="PKS_dehydratase_sf"/>
</dbReference>
<dbReference type="InterPro" id="IPR016035">
    <property type="entry name" value="Acyl_Trfase/lysoPLipase"/>
</dbReference>
<protein>
    <recommendedName>
        <fullName evidence="2">PKS/mFAS DH domain-containing protein</fullName>
    </recommendedName>
</protein>
<dbReference type="InterPro" id="IPR052568">
    <property type="entry name" value="PKS-FAS_Synthase"/>
</dbReference>
<dbReference type="OrthoDB" id="9795626at2"/>
<dbReference type="Proteomes" id="UP000214684">
    <property type="component" value="Unassembled WGS sequence"/>
</dbReference>
<evidence type="ECO:0000256" key="1">
    <source>
        <dbReference type="PROSITE-ProRule" id="PRU01363"/>
    </source>
</evidence>
<sequence>MQNIAIKESKPTLFLFRYKDTKSLQETLLAVIEKINALQNLFALHLQVLQNDPLPSGGLLIIAYNEKEVWAKINNILDKINAGQIIKSLPSQKIYQASIKDTPAKIAFLFPGFGSEHPAMLAGLEEQFPAAGKWLSMAKIILDLPVQEPATLLEETMTVRFSKKDAPLMHKGSLGIITSLAYYDILRKLNVPCDGMVGHSNGENAAIIASGIVQFNNDDEILNTIKNIINVPVLTNHQDQGQYLAINNYTTEKLNALLNSYKEQVYLAMKNCPNQLVIYVLKNKLEEVKNRLFEERAMAFQLYTDHAYHTPLYKTQAQAVRNIYANLVLTKASIPLYSCVDGMPFLQDRKMIVDKAIEQWVGTVKFEDTIDTLYNQGYTIFIEVGPNNKLTNFVKDTLKNKPVVITHTNLPEKNNAATLSELCALLWINGIDTDIDFFNSNNTQSNTLEPLPTAIMQTATHDDETALIFKKHQELMQHFLHVQEQSWNLFRQEIKKRQNTPTERSAEFTAAHFPLLSEYKSNADGKMYFEKQYDLHNYPFFNDHALGGKLAVIAFTVSLEIVAEAALLFSESRYKVTHIENASGYSWLALENGILDLGIEASAHSTDKIVVILYELNKNTGTRKKAFEATVRLSDCYSNEQSYQPIKYIETNPLLKPAIDFYNEDLFHGPYFTGIEKIVNLNSNELTATLRMPVLKNAFATIADPVFQIPATLLDCSGQLAAYWLMSHEVKDFAVFPFSMKSYKQFASFPSEGNTLKCDVTLCRLQTVVEATFSYYDNDNKLLAQLEGFKMMLYQHPLIPAILMNTLQPEQTETLLTPEFLAEAGGIWGRALAAIALDTTAYKKWLSISPNENRNEYLIHNIQNKYLIT</sequence>
<evidence type="ECO:0000313" key="4">
    <source>
        <dbReference type="Proteomes" id="UP000214684"/>
    </source>
</evidence>
<dbReference type="InterPro" id="IPR049900">
    <property type="entry name" value="PKS_mFAS_DH"/>
</dbReference>
<gene>
    <name evidence="3" type="ORF">B0A64_03665</name>
</gene>
<keyword evidence="4" id="KW-1185">Reference proteome</keyword>
<dbReference type="Gene3D" id="3.10.129.110">
    <property type="entry name" value="Polyketide synthase dehydratase"/>
    <property type="match status" value="1"/>
</dbReference>
<dbReference type="SUPFAM" id="SSF52151">
    <property type="entry name" value="FabD/lysophospholipase-like"/>
    <property type="match status" value="1"/>
</dbReference>
<dbReference type="GO" id="GO:0016740">
    <property type="term" value="F:transferase activity"/>
    <property type="evidence" value="ECO:0007669"/>
    <property type="project" value="InterPro"/>
</dbReference>
<dbReference type="InterPro" id="IPR014043">
    <property type="entry name" value="Acyl_transferase_dom"/>
</dbReference>
<dbReference type="InterPro" id="IPR049551">
    <property type="entry name" value="PKS_DH_C"/>
</dbReference>
<accession>A0A227PHU1</accession>
<dbReference type="Pfam" id="PF14765">
    <property type="entry name" value="PS-DH"/>
    <property type="match status" value="1"/>
</dbReference>
<name>A0A227PHU1_9FLAO</name>
<dbReference type="PANTHER" id="PTHR43074">
    <property type="entry name" value="OMEGA-3 POLYUNSATURATED FATTY ACID SYNTHASE PFAB-RELATED"/>
    <property type="match status" value="1"/>
</dbReference>
<dbReference type="Gene3D" id="3.40.366.10">
    <property type="entry name" value="Malonyl-Coenzyme A Acyl Carrier Protein, domain 2"/>
    <property type="match status" value="1"/>
</dbReference>
<feature type="active site" description="Proton acceptor; for dehydratase activity" evidence="1">
    <location>
        <position position="544"/>
    </location>
</feature>
<dbReference type="PANTHER" id="PTHR43074:SF1">
    <property type="entry name" value="BETA-KETOACYL SYNTHASE FAMILY PROTEIN-RELATED"/>
    <property type="match status" value="1"/>
</dbReference>
<feature type="region of interest" description="C-terminal hotdog fold" evidence="1">
    <location>
        <begin position="651"/>
        <end position="800"/>
    </location>
</feature>
<dbReference type="RefSeq" id="WP_089478190.1">
    <property type="nucleotide sequence ID" value="NZ_MUGS01000004.1"/>
</dbReference>
<dbReference type="Gene3D" id="3.30.70.250">
    <property type="entry name" value="Malonyl-CoA ACP transacylase, ACP-binding"/>
    <property type="match status" value="1"/>
</dbReference>
<dbReference type="Pfam" id="PF00698">
    <property type="entry name" value="Acyl_transf_1"/>
    <property type="match status" value="1"/>
</dbReference>
<proteinExistence type="predicted"/>
<dbReference type="AlphaFoldDB" id="A0A227PHU1"/>